<keyword evidence="3" id="KW-1185">Reference proteome</keyword>
<dbReference type="PROSITE" id="PS51671">
    <property type="entry name" value="ACT"/>
    <property type="match status" value="1"/>
</dbReference>
<gene>
    <name evidence="2" type="ORF">SCD_n01089</name>
</gene>
<dbReference type="PIRSF" id="PIRSF028103">
    <property type="entry name" value="GcvR"/>
    <property type="match status" value="1"/>
</dbReference>
<feature type="domain" description="ACT" evidence="1">
    <location>
        <begin position="98"/>
        <end position="177"/>
    </location>
</feature>
<evidence type="ECO:0000313" key="2">
    <source>
        <dbReference type="EMBL" id="BAN34925.1"/>
    </source>
</evidence>
<dbReference type="Proteomes" id="UP000015559">
    <property type="component" value="Chromosome"/>
</dbReference>
<evidence type="ECO:0000259" key="1">
    <source>
        <dbReference type="PROSITE" id="PS51671"/>
    </source>
</evidence>
<protein>
    <submittedName>
        <fullName evidence="2">Glycine cleavage system transcriptional repressor</fullName>
    </submittedName>
</protein>
<dbReference type="Pfam" id="PF13740">
    <property type="entry name" value="ACT_6"/>
    <property type="match status" value="1"/>
</dbReference>
<dbReference type="AlphaFoldDB" id="S6A9Y6"/>
<dbReference type="InterPro" id="IPR002912">
    <property type="entry name" value="ACT_dom"/>
</dbReference>
<dbReference type="STRING" id="1163617.SCD_n01089"/>
<dbReference type="SUPFAM" id="SSF55021">
    <property type="entry name" value="ACT-like"/>
    <property type="match status" value="2"/>
</dbReference>
<reference evidence="2 3" key="1">
    <citation type="journal article" date="2012" name="Appl. Environ. Microbiol.">
        <title>Draft genome sequence of a psychrotolerant sulfur-oxidizing bacterium, Sulfuricella denitrificans skB26, and proteomic insights into cold adaptation.</title>
        <authorList>
            <person name="Watanabe T."/>
            <person name="Kojima H."/>
            <person name="Fukui M."/>
        </authorList>
    </citation>
    <scope>NUCLEOTIDE SEQUENCE [LARGE SCALE GENOMIC DNA]</scope>
    <source>
        <strain evidence="3">skB26</strain>
    </source>
</reference>
<dbReference type="PANTHER" id="PTHR34875">
    <property type="entry name" value="UPF0237 PROTEIN MJ1558"/>
    <property type="match status" value="1"/>
</dbReference>
<dbReference type="eggNOG" id="COG2716">
    <property type="taxonomic scope" value="Bacteria"/>
</dbReference>
<proteinExistence type="predicted"/>
<dbReference type="InterPro" id="IPR045865">
    <property type="entry name" value="ACT-like_dom_sf"/>
</dbReference>
<dbReference type="GO" id="GO:0006355">
    <property type="term" value="P:regulation of DNA-templated transcription"/>
    <property type="evidence" value="ECO:0007669"/>
    <property type="project" value="InterPro"/>
</dbReference>
<dbReference type="OrthoDB" id="9802815at2"/>
<dbReference type="EMBL" id="AP013066">
    <property type="protein sequence ID" value="BAN34925.1"/>
    <property type="molecule type" value="Genomic_DNA"/>
</dbReference>
<accession>S6A9Y6</accession>
<name>S6A9Y6_SULDS</name>
<dbReference type="CDD" id="cd04869">
    <property type="entry name" value="ACT_GcvR_2"/>
    <property type="match status" value="1"/>
</dbReference>
<sequence length="181" mass="19822">MTIDTQNNYLAITASGEDKIGLVDRLSSKIAESGCNIEESRMAVLGGQFALIMLLSGPWNALSKLEGQMGALGDQLGLSIIHKRTQQRERTQPVVPYRVEVVAMDHPGIVRNLAAFFSKNGINIEELQTDTYPAPHTGTSMFSVTMTVGIHADVHIPTLRGNFLDYCDDLNLDASFEPARM</sequence>
<dbReference type="HOGENOM" id="CLU_095322_0_1_4"/>
<dbReference type="InterPro" id="IPR050990">
    <property type="entry name" value="UPF0237/GcvR_regulator"/>
</dbReference>
<dbReference type="RefSeq" id="WP_009206127.1">
    <property type="nucleotide sequence ID" value="NC_022357.1"/>
</dbReference>
<dbReference type="Gene3D" id="3.30.70.260">
    <property type="match status" value="2"/>
</dbReference>
<dbReference type="InterPro" id="IPR016867">
    <property type="entry name" value="GcvR"/>
</dbReference>
<dbReference type="PANTHER" id="PTHR34875:SF5">
    <property type="entry name" value="GLYCINE CLEAVAGE SYSTEM TRANSCRIPTIONAL REPRESSOR"/>
    <property type="match status" value="1"/>
</dbReference>
<dbReference type="KEGG" id="sdr:SCD_n01089"/>
<evidence type="ECO:0000313" key="3">
    <source>
        <dbReference type="Proteomes" id="UP000015559"/>
    </source>
</evidence>
<organism evidence="2 3">
    <name type="scientific">Sulfuricella denitrificans (strain DSM 22764 / NBRC 105220 / skB26)</name>
    <dbReference type="NCBI Taxonomy" id="1163617"/>
    <lineage>
        <taxon>Bacteria</taxon>
        <taxon>Pseudomonadati</taxon>
        <taxon>Pseudomonadota</taxon>
        <taxon>Betaproteobacteria</taxon>
        <taxon>Nitrosomonadales</taxon>
        <taxon>Sulfuricellaceae</taxon>
        <taxon>Sulfuricella</taxon>
    </lineage>
</organism>